<dbReference type="RefSeq" id="WP_152791819.1">
    <property type="nucleotide sequence ID" value="NZ_BAABEQ010000012.1"/>
</dbReference>
<feature type="coiled-coil region" evidence="1">
    <location>
        <begin position="91"/>
        <end position="118"/>
    </location>
</feature>
<keyword evidence="4" id="KW-1185">Reference proteome</keyword>
<feature type="transmembrane region" description="Helical" evidence="2">
    <location>
        <begin position="256"/>
        <end position="276"/>
    </location>
</feature>
<keyword evidence="2" id="KW-0472">Membrane</keyword>
<dbReference type="Proteomes" id="UP000326979">
    <property type="component" value="Unassembled WGS sequence"/>
</dbReference>
<organism evidence="3 4">
    <name type="scientific">Streptomyces phyllanthi</name>
    <dbReference type="NCBI Taxonomy" id="1803180"/>
    <lineage>
        <taxon>Bacteria</taxon>
        <taxon>Bacillati</taxon>
        <taxon>Actinomycetota</taxon>
        <taxon>Actinomycetes</taxon>
        <taxon>Kitasatosporales</taxon>
        <taxon>Streptomycetaceae</taxon>
        <taxon>Streptomyces</taxon>
    </lineage>
</organism>
<evidence type="ECO:0000256" key="1">
    <source>
        <dbReference type="SAM" id="Coils"/>
    </source>
</evidence>
<gene>
    <name evidence="3" type="ORF">FNH04_43905</name>
</gene>
<feature type="transmembrane region" description="Helical" evidence="2">
    <location>
        <begin position="152"/>
        <end position="174"/>
    </location>
</feature>
<keyword evidence="2" id="KW-0812">Transmembrane</keyword>
<dbReference type="EMBL" id="VJZE01000717">
    <property type="protein sequence ID" value="MPY46604.1"/>
    <property type="molecule type" value="Genomic_DNA"/>
</dbReference>
<protein>
    <submittedName>
        <fullName evidence="3">Uncharacterized protein</fullName>
    </submittedName>
</protein>
<keyword evidence="1" id="KW-0175">Coiled coil</keyword>
<name>A0A5N8WJB4_9ACTN</name>
<proteinExistence type="predicted"/>
<feature type="transmembrane region" description="Helical" evidence="2">
    <location>
        <begin position="288"/>
        <end position="307"/>
    </location>
</feature>
<comment type="caution">
    <text evidence="3">The sequence shown here is derived from an EMBL/GenBank/DDBJ whole genome shotgun (WGS) entry which is preliminary data.</text>
</comment>
<reference evidence="3 4" key="1">
    <citation type="submission" date="2019-07" db="EMBL/GenBank/DDBJ databases">
        <title>New species of Amycolatopsis and Streptomyces.</title>
        <authorList>
            <person name="Duangmal K."/>
            <person name="Teo W.F.A."/>
            <person name="Lipun K."/>
        </authorList>
    </citation>
    <scope>NUCLEOTIDE SEQUENCE [LARGE SCALE GENOMIC DNA]</scope>
    <source>
        <strain evidence="3 4">TISTR 2346</strain>
    </source>
</reference>
<sequence>MESRTDPKVAYRGCFDVLLRLLRAGVRIFVGGFSARSPRMPSVVAAVPTQALTAHVPAQDSLGELGDLGSRKRYQAIQQAFRASVTPAPTDEELELKRRRIEALADRMRDDAEVVELETGGMVPEKAMVEERERRKCRVFGKGRKKESPFRALGLAAMVIFCAAFAFTGAVFMADGPSAERAVSPSMTASVPDPLLLDPPIPAHIEATDGMGRRDALAHSPAYDMPAYDRLAPEGPRGHGDTGHASTEAYPNGLDGILSGFFVVGLVLVFIVMFALAGGDMRGKSRAVIAGVAGFIGVAAAGSAMLLR</sequence>
<accession>A0A5N8WJB4</accession>
<keyword evidence="2" id="KW-1133">Transmembrane helix</keyword>
<evidence type="ECO:0000256" key="2">
    <source>
        <dbReference type="SAM" id="Phobius"/>
    </source>
</evidence>
<evidence type="ECO:0000313" key="3">
    <source>
        <dbReference type="EMBL" id="MPY46604.1"/>
    </source>
</evidence>
<evidence type="ECO:0000313" key="4">
    <source>
        <dbReference type="Proteomes" id="UP000326979"/>
    </source>
</evidence>
<dbReference type="AlphaFoldDB" id="A0A5N8WJB4"/>